<feature type="transmembrane region" description="Helical" evidence="7">
    <location>
        <begin position="257"/>
        <end position="279"/>
    </location>
</feature>
<evidence type="ECO:0000256" key="1">
    <source>
        <dbReference type="ARBA" id="ARBA00004651"/>
    </source>
</evidence>
<gene>
    <name evidence="9" type="ORF">GSY69_08405</name>
</gene>
<comment type="subcellular location">
    <subcellularLocation>
        <location evidence="1">Cell membrane</location>
        <topology evidence="1">Multi-pass membrane protein</topology>
    </subcellularLocation>
</comment>
<dbReference type="Pfam" id="PF05977">
    <property type="entry name" value="MFS_3"/>
    <property type="match status" value="1"/>
</dbReference>
<organism evidence="9 10">
    <name type="scientific">Brevibacterium rongguiense</name>
    <dbReference type="NCBI Taxonomy" id="2695267"/>
    <lineage>
        <taxon>Bacteria</taxon>
        <taxon>Bacillati</taxon>
        <taxon>Actinomycetota</taxon>
        <taxon>Actinomycetes</taxon>
        <taxon>Micrococcales</taxon>
        <taxon>Brevibacteriaceae</taxon>
        <taxon>Brevibacterium</taxon>
    </lineage>
</organism>
<dbReference type="PANTHER" id="PTHR23513">
    <property type="entry name" value="INTEGRAL MEMBRANE EFFLUX PROTEIN-RELATED"/>
    <property type="match status" value="1"/>
</dbReference>
<keyword evidence="3" id="KW-1003">Cell membrane</keyword>
<dbReference type="PANTHER" id="PTHR23513:SF11">
    <property type="entry name" value="STAPHYLOFERRIN A TRANSPORTER"/>
    <property type="match status" value="1"/>
</dbReference>
<evidence type="ECO:0000256" key="4">
    <source>
        <dbReference type="ARBA" id="ARBA00022692"/>
    </source>
</evidence>
<feature type="transmembrane region" description="Helical" evidence="7">
    <location>
        <begin position="310"/>
        <end position="334"/>
    </location>
</feature>
<keyword evidence="4 7" id="KW-0812">Transmembrane</keyword>
<evidence type="ECO:0000256" key="2">
    <source>
        <dbReference type="ARBA" id="ARBA00022448"/>
    </source>
</evidence>
<proteinExistence type="predicted"/>
<reference evidence="9 10" key="1">
    <citation type="submission" date="2020-01" db="EMBL/GenBank/DDBJ databases">
        <authorList>
            <person name="Deng T."/>
        </authorList>
    </citation>
    <scope>NUCLEOTIDE SEQUENCE [LARGE SCALE GENOMIC DNA]</scope>
    <source>
        <strain evidence="9 10">5221</strain>
    </source>
</reference>
<dbReference type="InterPro" id="IPR020846">
    <property type="entry name" value="MFS_dom"/>
</dbReference>
<feature type="domain" description="Major facilitator superfamily (MFS) profile" evidence="8">
    <location>
        <begin position="1"/>
        <end position="400"/>
    </location>
</feature>
<dbReference type="PROSITE" id="PS50850">
    <property type="entry name" value="MFS"/>
    <property type="match status" value="1"/>
</dbReference>
<sequence length="421" mass="44363">MSSMFRSLREPDYRHWFAGALISNTGTWMQRTAQDWLVLTVLTDNDATALGIGMALQLGPQLVLFPFAGAIADRFDKRRLLLLTQALMGSCGLVLFGLVITGAVELWHVYALALFLGVVATVDNPTRQAFVSELVGESLLPNAVSLNSASFNGARMLGPAVAGGLTAWLGPAPVFLISGLGFAATIVVLLTLDRARLHPAPIKRGGGVKAVLGGFKYLRTRPDLVVVLVVLFIVSTFGFNFNIYTATMARVEFGRDASGFGLLNSVMAIGSVSGALLAARRDRPRLRFVFGASGGFGAACLLASAMPSYWLFAIALIGVGFSSITMMTAANAYVQTTIPAVVRGRVMAIYAAVVMGGTPLGAPIAGLVANGMGPRAALVLGGSAGIIGIAVGLCWLIGAKHLRVHRTHTRRLVHLTYDGHP</sequence>
<feature type="transmembrane region" description="Helical" evidence="7">
    <location>
        <begin position="47"/>
        <end position="68"/>
    </location>
</feature>
<evidence type="ECO:0000259" key="8">
    <source>
        <dbReference type="PROSITE" id="PS50850"/>
    </source>
</evidence>
<dbReference type="CDD" id="cd06173">
    <property type="entry name" value="MFS_MefA_like"/>
    <property type="match status" value="1"/>
</dbReference>
<evidence type="ECO:0000256" key="7">
    <source>
        <dbReference type="SAM" id="Phobius"/>
    </source>
</evidence>
<dbReference type="SUPFAM" id="SSF103473">
    <property type="entry name" value="MFS general substrate transporter"/>
    <property type="match status" value="1"/>
</dbReference>
<evidence type="ECO:0000313" key="9">
    <source>
        <dbReference type="EMBL" id="MYM19986.1"/>
    </source>
</evidence>
<feature type="transmembrane region" description="Helical" evidence="7">
    <location>
        <begin position="346"/>
        <end position="369"/>
    </location>
</feature>
<keyword evidence="10" id="KW-1185">Reference proteome</keyword>
<dbReference type="GO" id="GO:0005886">
    <property type="term" value="C:plasma membrane"/>
    <property type="evidence" value="ECO:0007669"/>
    <property type="project" value="UniProtKB-SubCell"/>
</dbReference>
<dbReference type="Proteomes" id="UP000469215">
    <property type="component" value="Unassembled WGS sequence"/>
</dbReference>
<keyword evidence="6 7" id="KW-0472">Membrane</keyword>
<dbReference type="GO" id="GO:0022857">
    <property type="term" value="F:transmembrane transporter activity"/>
    <property type="evidence" value="ECO:0007669"/>
    <property type="project" value="InterPro"/>
</dbReference>
<feature type="transmembrane region" description="Helical" evidence="7">
    <location>
        <begin position="375"/>
        <end position="398"/>
    </location>
</feature>
<evidence type="ECO:0000256" key="6">
    <source>
        <dbReference type="ARBA" id="ARBA00023136"/>
    </source>
</evidence>
<feature type="transmembrane region" description="Helical" evidence="7">
    <location>
        <begin position="174"/>
        <end position="192"/>
    </location>
</feature>
<feature type="transmembrane region" description="Helical" evidence="7">
    <location>
        <begin position="224"/>
        <end position="245"/>
    </location>
</feature>
<keyword evidence="5 7" id="KW-1133">Transmembrane helix</keyword>
<keyword evidence="2" id="KW-0813">Transport</keyword>
<evidence type="ECO:0000256" key="5">
    <source>
        <dbReference type="ARBA" id="ARBA00022989"/>
    </source>
</evidence>
<accession>A0A6N9H854</accession>
<dbReference type="Gene3D" id="1.20.1250.20">
    <property type="entry name" value="MFS general substrate transporter like domains"/>
    <property type="match status" value="1"/>
</dbReference>
<evidence type="ECO:0000256" key="3">
    <source>
        <dbReference type="ARBA" id="ARBA00022475"/>
    </source>
</evidence>
<evidence type="ECO:0000313" key="10">
    <source>
        <dbReference type="Proteomes" id="UP000469215"/>
    </source>
</evidence>
<protein>
    <submittedName>
        <fullName evidence="9">MFS transporter</fullName>
    </submittedName>
</protein>
<feature type="transmembrane region" description="Helical" evidence="7">
    <location>
        <begin position="286"/>
        <end position="304"/>
    </location>
</feature>
<comment type="caution">
    <text evidence="9">The sequence shown here is derived from an EMBL/GenBank/DDBJ whole genome shotgun (WGS) entry which is preliminary data.</text>
</comment>
<name>A0A6N9H854_9MICO</name>
<dbReference type="InterPro" id="IPR036259">
    <property type="entry name" value="MFS_trans_sf"/>
</dbReference>
<dbReference type="InterPro" id="IPR010290">
    <property type="entry name" value="TM_effector"/>
</dbReference>
<dbReference type="EMBL" id="WWEQ01000031">
    <property type="protein sequence ID" value="MYM19986.1"/>
    <property type="molecule type" value="Genomic_DNA"/>
</dbReference>
<dbReference type="AlphaFoldDB" id="A0A6N9H854"/>